<dbReference type="PANTHER" id="PTHR43028">
    <property type="entry name" value="3'(2'),5'-BISPHOSPHATE NUCLEOTIDASE 1"/>
    <property type="match status" value="1"/>
</dbReference>
<dbReference type="GO" id="GO:0050427">
    <property type="term" value="P:3'-phosphoadenosine 5'-phosphosulfate metabolic process"/>
    <property type="evidence" value="ECO:0007669"/>
    <property type="project" value="TreeGrafter"/>
</dbReference>
<dbReference type="PANTHER" id="PTHR43028:SF5">
    <property type="entry name" value="3'(2'),5'-BISPHOSPHATE NUCLEOTIDASE 1"/>
    <property type="match status" value="1"/>
</dbReference>
<evidence type="ECO:0000313" key="7">
    <source>
        <dbReference type="Proteomes" id="UP000248688"/>
    </source>
</evidence>
<keyword evidence="2 4" id="KW-0479">Metal-binding</keyword>
<proteinExistence type="inferred from homology"/>
<evidence type="ECO:0000256" key="1">
    <source>
        <dbReference type="ARBA" id="ARBA00001625"/>
    </source>
</evidence>
<protein>
    <recommendedName>
        <fullName evidence="4">3'(2'),5'-bisphosphate nucleotidase CysQ</fullName>
        <ecNumber evidence="4">3.1.3.7</ecNumber>
    </recommendedName>
    <alternativeName>
        <fullName evidence="4">3'(2'),5-bisphosphonucleoside 3'(2')-phosphohydrolase</fullName>
    </alternativeName>
    <alternativeName>
        <fullName evidence="4">3'-phosphoadenosine 5'-phosphate phosphatase</fullName>
        <shortName evidence="4">PAP phosphatase</shortName>
    </alternativeName>
</protein>
<feature type="binding site" evidence="4">
    <location>
        <position position="66"/>
    </location>
    <ligand>
        <name>substrate</name>
    </ligand>
</feature>
<comment type="function">
    <text evidence="4">Converts adenosine-3',5'-bisphosphate (PAP) to AMP.</text>
</comment>
<feature type="binding site" evidence="4">
    <location>
        <position position="86"/>
    </location>
    <ligand>
        <name>Mg(2+)</name>
        <dbReference type="ChEBI" id="CHEBI:18420"/>
        <label>1</label>
    </ligand>
</feature>
<dbReference type="PROSITE" id="PS00629">
    <property type="entry name" value="IMP_1"/>
    <property type="match status" value="1"/>
</dbReference>
<dbReference type="Pfam" id="PF00459">
    <property type="entry name" value="Inositol_P"/>
    <property type="match status" value="1"/>
</dbReference>
<dbReference type="EC" id="3.1.3.7" evidence="4"/>
<dbReference type="InterPro" id="IPR050725">
    <property type="entry name" value="CysQ/Inositol_MonoPase"/>
</dbReference>
<evidence type="ECO:0000256" key="4">
    <source>
        <dbReference type="HAMAP-Rule" id="MF_02095"/>
    </source>
</evidence>
<reference evidence="6 7" key="1">
    <citation type="submission" date="2018-06" db="EMBL/GenBank/DDBJ databases">
        <title>Echinicola strongylocentroti sp. nov., isolated from a sea urchin Strongylocentrotus intermedius.</title>
        <authorList>
            <person name="Bae S.S."/>
        </authorList>
    </citation>
    <scope>NUCLEOTIDE SEQUENCE [LARGE SCALE GENOMIC DNA]</scope>
    <source>
        <strain evidence="6 7">MEBiC08714</strain>
    </source>
</reference>
<keyword evidence="3 4" id="KW-0460">Magnesium</keyword>
<dbReference type="OrthoDB" id="9772456at2"/>
<dbReference type="GO" id="GO:0000287">
    <property type="term" value="F:magnesium ion binding"/>
    <property type="evidence" value="ECO:0007669"/>
    <property type="project" value="UniProtKB-UniRule"/>
</dbReference>
<name>A0A2Z4IPS1_9BACT</name>
<dbReference type="GO" id="GO:0000103">
    <property type="term" value="P:sulfate assimilation"/>
    <property type="evidence" value="ECO:0007669"/>
    <property type="project" value="TreeGrafter"/>
</dbReference>
<dbReference type="Proteomes" id="UP000248688">
    <property type="component" value="Chromosome"/>
</dbReference>
<accession>A0A2Z4IPS1</accession>
<keyword evidence="4" id="KW-0472">Membrane</keyword>
<feature type="binding site" evidence="5">
    <location>
        <position position="88"/>
    </location>
    <ligand>
        <name>Mg(2+)</name>
        <dbReference type="ChEBI" id="CHEBI:18420"/>
        <label>1</label>
        <note>catalytic</note>
    </ligand>
</feature>
<dbReference type="HAMAP" id="MF_02095">
    <property type="entry name" value="CysQ"/>
    <property type="match status" value="1"/>
</dbReference>
<dbReference type="KEGG" id="est:DN752_05655"/>
<feature type="binding site" evidence="4">
    <location>
        <position position="88"/>
    </location>
    <ligand>
        <name>Mg(2+)</name>
        <dbReference type="ChEBI" id="CHEBI:18420"/>
        <label>1</label>
    </ligand>
</feature>
<feature type="binding site" evidence="5">
    <location>
        <position position="66"/>
    </location>
    <ligand>
        <name>Mg(2+)</name>
        <dbReference type="ChEBI" id="CHEBI:18420"/>
        <label>1</label>
        <note>catalytic</note>
    </ligand>
</feature>
<keyword evidence="7" id="KW-1185">Reference proteome</keyword>
<feature type="binding site" evidence="4">
    <location>
        <begin position="88"/>
        <end position="91"/>
    </location>
    <ligand>
        <name>substrate</name>
    </ligand>
</feature>
<feature type="binding site" evidence="4">
    <location>
        <position position="66"/>
    </location>
    <ligand>
        <name>Mg(2+)</name>
        <dbReference type="ChEBI" id="CHEBI:18420"/>
        <label>1</label>
    </ligand>
</feature>
<dbReference type="SUPFAM" id="SSF56655">
    <property type="entry name" value="Carbohydrate phosphatase"/>
    <property type="match status" value="1"/>
</dbReference>
<dbReference type="AlphaFoldDB" id="A0A2Z4IPS1"/>
<gene>
    <name evidence="4 6" type="primary">cysQ</name>
    <name evidence="6" type="ORF">DN752_05655</name>
</gene>
<feature type="binding site" evidence="4">
    <location>
        <position position="86"/>
    </location>
    <ligand>
        <name>Mg(2+)</name>
        <dbReference type="ChEBI" id="CHEBI:18420"/>
        <label>2</label>
    </ligand>
</feature>
<keyword evidence="4 6" id="KW-0378">Hydrolase</keyword>
<dbReference type="Gene3D" id="3.40.190.80">
    <property type="match status" value="1"/>
</dbReference>
<dbReference type="NCBIfam" id="TIGR01331">
    <property type="entry name" value="bisphos_cysQ"/>
    <property type="match status" value="1"/>
</dbReference>
<dbReference type="InterPro" id="IPR000760">
    <property type="entry name" value="Inositol_monophosphatase-like"/>
</dbReference>
<evidence type="ECO:0000313" key="6">
    <source>
        <dbReference type="EMBL" id="AWW33072.1"/>
    </source>
</evidence>
<dbReference type="Gene3D" id="3.30.540.10">
    <property type="entry name" value="Fructose-1,6-Bisphosphatase, subunit A, domain 1"/>
    <property type="match status" value="1"/>
</dbReference>
<feature type="binding site" evidence="4">
    <location>
        <position position="211"/>
    </location>
    <ligand>
        <name>Mg(2+)</name>
        <dbReference type="ChEBI" id="CHEBI:18420"/>
        <label>2</label>
    </ligand>
</feature>
<comment type="similarity">
    <text evidence="4">Belongs to the inositol monophosphatase superfamily. CysQ family.</text>
</comment>
<feature type="binding site" evidence="4">
    <location>
        <position position="89"/>
    </location>
    <ligand>
        <name>Mg(2+)</name>
        <dbReference type="ChEBI" id="CHEBI:18420"/>
        <label>2</label>
    </ligand>
</feature>
<dbReference type="GO" id="GO:0005886">
    <property type="term" value="C:plasma membrane"/>
    <property type="evidence" value="ECO:0007669"/>
    <property type="project" value="UniProtKB-SubCell"/>
</dbReference>
<evidence type="ECO:0000256" key="5">
    <source>
        <dbReference type="PIRSR" id="PIRSR600760-2"/>
    </source>
</evidence>
<dbReference type="CDD" id="cd01638">
    <property type="entry name" value="CysQ"/>
    <property type="match status" value="1"/>
</dbReference>
<evidence type="ECO:0000256" key="3">
    <source>
        <dbReference type="ARBA" id="ARBA00022842"/>
    </source>
</evidence>
<dbReference type="InterPro" id="IPR006240">
    <property type="entry name" value="CysQ"/>
</dbReference>
<feature type="binding site" evidence="5">
    <location>
        <position position="86"/>
    </location>
    <ligand>
        <name>Mg(2+)</name>
        <dbReference type="ChEBI" id="CHEBI:18420"/>
        <label>1</label>
        <note>catalytic</note>
    </ligand>
</feature>
<comment type="subcellular location">
    <subcellularLocation>
        <location evidence="4">Cell membrane</location>
        <topology evidence="4">Peripheral membrane protein</topology>
        <orientation evidence="4">Cytoplasmic side</orientation>
    </subcellularLocation>
</comment>
<feature type="binding site" evidence="5">
    <location>
        <position position="211"/>
    </location>
    <ligand>
        <name>Mg(2+)</name>
        <dbReference type="ChEBI" id="CHEBI:18420"/>
        <label>1</label>
        <note>catalytic</note>
    </ligand>
</feature>
<feature type="binding site" evidence="5">
    <location>
        <position position="89"/>
    </location>
    <ligand>
        <name>Mg(2+)</name>
        <dbReference type="ChEBI" id="CHEBI:18420"/>
        <label>1</label>
        <note>catalytic</note>
    </ligand>
</feature>
<keyword evidence="4" id="KW-1003">Cell membrane</keyword>
<dbReference type="InterPro" id="IPR020583">
    <property type="entry name" value="Inositol_monoP_metal-BS"/>
</dbReference>
<sequence length="259" mass="28899">MNLKELTSTAVKASKAAGDEIMRIYHSADFGVEYKKDDSPLTKADKAGHDAIIDILKETGLPVLSEEGNDIPYETRKEWDYFWMVDPLDGTKEFIKKSGEFTVNIALIHKGSPVLGVVYAPVLEWMYWGNALEGAWKQEKEETPFQLTPPEKEEVKTLVVSLSHQSPETKAFMEKYPGAEIISMGSSLKFMLVAEDKAQIYPRFAPTMEWDTAAAHGVVLAMGGQVLQAKKGVPLVYNKEDLLNPWFIVSIQSLVADDL</sequence>
<dbReference type="GO" id="GO:0008441">
    <property type="term" value="F:3'(2'),5'-bisphosphate nucleotidase activity"/>
    <property type="evidence" value="ECO:0007669"/>
    <property type="project" value="UniProtKB-UniRule"/>
</dbReference>
<dbReference type="EMBL" id="CP030041">
    <property type="protein sequence ID" value="AWW33072.1"/>
    <property type="molecule type" value="Genomic_DNA"/>
</dbReference>
<comment type="catalytic activity">
    <reaction evidence="1 4">
        <text>adenosine 3',5'-bisphosphate + H2O = AMP + phosphate</text>
        <dbReference type="Rhea" id="RHEA:10040"/>
        <dbReference type="ChEBI" id="CHEBI:15377"/>
        <dbReference type="ChEBI" id="CHEBI:43474"/>
        <dbReference type="ChEBI" id="CHEBI:58343"/>
        <dbReference type="ChEBI" id="CHEBI:456215"/>
        <dbReference type="EC" id="3.1.3.7"/>
    </reaction>
</comment>
<evidence type="ECO:0000256" key="2">
    <source>
        <dbReference type="ARBA" id="ARBA00022723"/>
    </source>
</evidence>
<feature type="binding site" evidence="4">
    <location>
        <position position="211"/>
    </location>
    <ligand>
        <name>substrate</name>
    </ligand>
</feature>
<comment type="cofactor">
    <cofactor evidence="4 5">
        <name>Mg(2+)</name>
        <dbReference type="ChEBI" id="CHEBI:18420"/>
    </cofactor>
</comment>
<organism evidence="6 7">
    <name type="scientific">Echinicola strongylocentroti</name>
    <dbReference type="NCBI Taxonomy" id="1795355"/>
    <lineage>
        <taxon>Bacteria</taxon>
        <taxon>Pseudomonadati</taxon>
        <taxon>Bacteroidota</taxon>
        <taxon>Cytophagia</taxon>
        <taxon>Cytophagales</taxon>
        <taxon>Cyclobacteriaceae</taxon>
        <taxon>Echinicola</taxon>
    </lineage>
</organism>